<sequence length="358" mass="39334">MVHFAEKKKSQTWLQRQFLRQTSQDFDSSNGEEYAAAVAAAAYAINLLEESSIAEQKRKSEGADTSLTKIKSGTEDTSTRVPEAGRLSRWLSDKPLGTTASPESAVRLAPSIKKTASFSDKPLDTTAIPEKAVRPAPSIKKTASFADKPLDTTASRKPKSALPKIELPSAKPPAFQPTDLKRLSSTRPGIEETEADATLGPIVSLFNLLFLVTGHGIYVHYEIVRHLDFKSYFADELASSSTEKKLLNAYNEKPLLSRPQHSFYQLQPMCTEDGSALISELECNSSVEGKAEPCPLKQPHLDGLLKQELKKLDSFDKWMSKELGDVNESHVQSSSGNYWETVEVEDGVDDSSISPQAD</sequence>
<keyword evidence="2" id="KW-1185">Reference proteome</keyword>
<accession>A0ACC0LGK7</accession>
<protein>
    <submittedName>
        <fullName evidence="1">Uncharacterized protein</fullName>
    </submittedName>
</protein>
<comment type="caution">
    <text evidence="1">The sequence shown here is derived from an EMBL/GenBank/DDBJ whole genome shotgun (WGS) entry which is preliminary data.</text>
</comment>
<evidence type="ECO:0000313" key="2">
    <source>
        <dbReference type="Proteomes" id="UP001062846"/>
    </source>
</evidence>
<gene>
    <name evidence="1" type="ORF">RHMOL_Rhmol12G0082500</name>
</gene>
<reference evidence="1" key="1">
    <citation type="submission" date="2022-02" db="EMBL/GenBank/DDBJ databases">
        <title>Plant Genome Project.</title>
        <authorList>
            <person name="Zhang R.-G."/>
        </authorList>
    </citation>
    <scope>NUCLEOTIDE SEQUENCE</scope>
    <source>
        <strain evidence="1">AT1</strain>
    </source>
</reference>
<organism evidence="1 2">
    <name type="scientific">Rhododendron molle</name>
    <name type="common">Chinese azalea</name>
    <name type="synonym">Azalea mollis</name>
    <dbReference type="NCBI Taxonomy" id="49168"/>
    <lineage>
        <taxon>Eukaryota</taxon>
        <taxon>Viridiplantae</taxon>
        <taxon>Streptophyta</taxon>
        <taxon>Embryophyta</taxon>
        <taxon>Tracheophyta</taxon>
        <taxon>Spermatophyta</taxon>
        <taxon>Magnoliopsida</taxon>
        <taxon>eudicotyledons</taxon>
        <taxon>Gunneridae</taxon>
        <taxon>Pentapetalae</taxon>
        <taxon>asterids</taxon>
        <taxon>Ericales</taxon>
        <taxon>Ericaceae</taxon>
        <taxon>Ericoideae</taxon>
        <taxon>Rhodoreae</taxon>
        <taxon>Rhododendron</taxon>
    </lineage>
</organism>
<name>A0ACC0LGK7_RHOML</name>
<evidence type="ECO:0000313" key="1">
    <source>
        <dbReference type="EMBL" id="KAI8527524.1"/>
    </source>
</evidence>
<proteinExistence type="predicted"/>
<dbReference type="Proteomes" id="UP001062846">
    <property type="component" value="Chromosome 12"/>
</dbReference>
<dbReference type="EMBL" id="CM046399">
    <property type="protein sequence ID" value="KAI8527524.1"/>
    <property type="molecule type" value="Genomic_DNA"/>
</dbReference>